<accession>A0A6J5T3B4</accession>
<name>A0A6J5T3B4_9CAUD</name>
<sequence>MIWTIVLIGAGLYSTSITYVGQFEQPEICAKAAQEFKAQNIKAACVQIPKPAEVQKK</sequence>
<reference evidence="1" key="1">
    <citation type="submission" date="2020-05" db="EMBL/GenBank/DDBJ databases">
        <authorList>
            <person name="Chiriac C."/>
            <person name="Salcher M."/>
            <person name="Ghai R."/>
            <person name="Kavagutti S V."/>
        </authorList>
    </citation>
    <scope>NUCLEOTIDE SEQUENCE</scope>
</reference>
<dbReference type="EMBL" id="LR797503">
    <property type="protein sequence ID" value="CAB4221491.1"/>
    <property type="molecule type" value="Genomic_DNA"/>
</dbReference>
<protein>
    <recommendedName>
        <fullName evidence="2">DUF1482 family protein</fullName>
    </recommendedName>
</protein>
<proteinExistence type="predicted"/>
<gene>
    <name evidence="1" type="ORF">UFOVP1636_332</name>
</gene>
<organism evidence="1">
    <name type="scientific">uncultured Caudovirales phage</name>
    <dbReference type="NCBI Taxonomy" id="2100421"/>
    <lineage>
        <taxon>Viruses</taxon>
        <taxon>Duplodnaviria</taxon>
        <taxon>Heunggongvirae</taxon>
        <taxon>Uroviricota</taxon>
        <taxon>Caudoviricetes</taxon>
        <taxon>Peduoviridae</taxon>
        <taxon>Maltschvirus</taxon>
        <taxon>Maltschvirus maltsch</taxon>
    </lineage>
</organism>
<evidence type="ECO:0008006" key="2">
    <source>
        <dbReference type="Google" id="ProtNLM"/>
    </source>
</evidence>
<evidence type="ECO:0000313" key="1">
    <source>
        <dbReference type="EMBL" id="CAB4221491.1"/>
    </source>
</evidence>